<feature type="domain" description="Histidine kinase" evidence="7">
    <location>
        <begin position="59"/>
        <end position="275"/>
    </location>
</feature>
<reference evidence="8 9" key="2">
    <citation type="journal article" date="2010" name="Stand. Genomic Sci.">
        <title>Complete genome sequence of Sulfurospirillum deleyianum type strain (5175).</title>
        <authorList>
            <person name="Sikorski J."/>
            <person name="Lapidus A."/>
            <person name="Copeland A."/>
            <person name="Glavina Del Rio T."/>
            <person name="Nolan M."/>
            <person name="Lucas S."/>
            <person name="Chen F."/>
            <person name="Tice H."/>
            <person name="Cheng J.F."/>
            <person name="Saunders E."/>
            <person name="Bruce D."/>
            <person name="Goodwin L."/>
            <person name="Pitluck S."/>
            <person name="Ovchinnikova G."/>
            <person name="Pati A."/>
            <person name="Ivanova N."/>
            <person name="Mavromatis K."/>
            <person name="Chen A."/>
            <person name="Palaniappan K."/>
            <person name="Chain P."/>
            <person name="Land M."/>
            <person name="Hauser L."/>
            <person name="Chang Y.J."/>
            <person name="Jeffries C.D."/>
            <person name="Brettin T."/>
            <person name="Detter J.C."/>
            <person name="Han C."/>
            <person name="Rohde M."/>
            <person name="Lang E."/>
            <person name="Spring S."/>
            <person name="Goker M."/>
            <person name="Bristow J."/>
            <person name="Eisen J.A."/>
            <person name="Markowitz V."/>
            <person name="Hugenholtz P."/>
            <person name="Kyrpides N.C."/>
            <person name="Klenk H.P."/>
        </authorList>
    </citation>
    <scope>NUCLEOTIDE SEQUENCE [LARGE SCALE GENOMIC DNA]</scope>
    <source>
        <strain evidence="9">ATCC 51133 / DSM 6946 / 5175</strain>
    </source>
</reference>
<keyword evidence="6" id="KW-0902">Two-component regulatory system</keyword>
<comment type="catalytic activity">
    <reaction evidence="1">
        <text>ATP + protein L-histidine = ADP + protein N-phospho-L-histidine.</text>
        <dbReference type="EC" id="2.7.13.3"/>
    </reaction>
</comment>
<dbReference type="InterPro" id="IPR005467">
    <property type="entry name" value="His_kinase_dom"/>
</dbReference>
<dbReference type="GO" id="GO:0005524">
    <property type="term" value="F:ATP binding"/>
    <property type="evidence" value="ECO:0007669"/>
    <property type="project" value="UniProtKB-KW"/>
</dbReference>
<keyword evidence="5" id="KW-0418">Kinase</keyword>
<dbReference type="InterPro" id="IPR036890">
    <property type="entry name" value="HATPase_C_sf"/>
</dbReference>
<dbReference type="Pfam" id="PF02518">
    <property type="entry name" value="HATPase_c"/>
    <property type="match status" value="1"/>
</dbReference>
<dbReference type="Proteomes" id="UP000002222">
    <property type="component" value="Chromosome"/>
</dbReference>
<dbReference type="SMART" id="SM00387">
    <property type="entry name" value="HATPase_c"/>
    <property type="match status" value="1"/>
</dbReference>
<keyword evidence="4" id="KW-0808">Transferase</keyword>
<protein>
    <recommendedName>
        <fullName evidence="2">histidine kinase</fullName>
        <ecNumber evidence="2">2.7.13.3</ecNumber>
    </recommendedName>
</protein>
<organism evidence="8 9">
    <name type="scientific">Sulfurospirillum deleyianum (strain ATCC 51133 / DSM 6946 / 5175)</name>
    <dbReference type="NCBI Taxonomy" id="525898"/>
    <lineage>
        <taxon>Bacteria</taxon>
        <taxon>Pseudomonadati</taxon>
        <taxon>Campylobacterota</taxon>
        <taxon>Epsilonproteobacteria</taxon>
        <taxon>Campylobacterales</taxon>
        <taxon>Sulfurospirillaceae</taxon>
        <taxon>Sulfurospirillum</taxon>
    </lineage>
</organism>
<proteinExistence type="predicted"/>
<evidence type="ECO:0000256" key="5">
    <source>
        <dbReference type="ARBA" id="ARBA00022777"/>
    </source>
</evidence>
<dbReference type="HOGENOM" id="CLU_000445_89_3_7"/>
<evidence type="ECO:0000313" key="9">
    <source>
        <dbReference type="Proteomes" id="UP000002222"/>
    </source>
</evidence>
<accession>D1B4I2</accession>
<keyword evidence="3" id="KW-0597">Phosphoprotein</keyword>
<keyword evidence="8" id="KW-0067">ATP-binding</keyword>
<evidence type="ECO:0000256" key="2">
    <source>
        <dbReference type="ARBA" id="ARBA00012438"/>
    </source>
</evidence>
<dbReference type="InterPro" id="IPR003661">
    <property type="entry name" value="HisK_dim/P_dom"/>
</dbReference>
<name>D1B4I2_SULD5</name>
<dbReference type="Gene3D" id="1.10.287.130">
    <property type="match status" value="1"/>
</dbReference>
<keyword evidence="8" id="KW-0547">Nucleotide-binding</keyword>
<dbReference type="SMART" id="SM00388">
    <property type="entry name" value="HisKA"/>
    <property type="match status" value="1"/>
</dbReference>
<evidence type="ECO:0000259" key="7">
    <source>
        <dbReference type="PROSITE" id="PS50109"/>
    </source>
</evidence>
<evidence type="ECO:0000256" key="4">
    <source>
        <dbReference type="ARBA" id="ARBA00022679"/>
    </source>
</evidence>
<dbReference type="GO" id="GO:0016036">
    <property type="term" value="P:cellular response to phosphate starvation"/>
    <property type="evidence" value="ECO:0007669"/>
    <property type="project" value="TreeGrafter"/>
</dbReference>
<dbReference type="GO" id="GO:0005886">
    <property type="term" value="C:plasma membrane"/>
    <property type="evidence" value="ECO:0007669"/>
    <property type="project" value="TreeGrafter"/>
</dbReference>
<evidence type="ECO:0000313" key="8">
    <source>
        <dbReference type="EMBL" id="ACZ13002.1"/>
    </source>
</evidence>
<dbReference type="eggNOG" id="COG0642">
    <property type="taxonomic scope" value="Bacteria"/>
</dbReference>
<dbReference type="SUPFAM" id="SSF55874">
    <property type="entry name" value="ATPase domain of HSP90 chaperone/DNA topoisomerase II/histidine kinase"/>
    <property type="match status" value="1"/>
</dbReference>
<dbReference type="PANTHER" id="PTHR45453:SF1">
    <property type="entry name" value="PHOSPHATE REGULON SENSOR PROTEIN PHOR"/>
    <property type="match status" value="1"/>
</dbReference>
<dbReference type="GO" id="GO:0000155">
    <property type="term" value="F:phosphorelay sensor kinase activity"/>
    <property type="evidence" value="ECO:0007669"/>
    <property type="project" value="InterPro"/>
</dbReference>
<gene>
    <name evidence="8" type="ordered locus">Sdel_1987</name>
</gene>
<dbReference type="SUPFAM" id="SSF47384">
    <property type="entry name" value="Homodimeric domain of signal transducing histidine kinase"/>
    <property type="match status" value="1"/>
</dbReference>
<dbReference type="InterPro" id="IPR050351">
    <property type="entry name" value="BphY/WalK/GraS-like"/>
</dbReference>
<dbReference type="AlphaFoldDB" id="D1B4I2"/>
<dbReference type="EMBL" id="CP001816">
    <property type="protein sequence ID" value="ACZ13002.1"/>
    <property type="molecule type" value="Genomic_DNA"/>
</dbReference>
<dbReference type="STRING" id="525898.Sdel_1987"/>
<evidence type="ECO:0000256" key="3">
    <source>
        <dbReference type="ARBA" id="ARBA00022553"/>
    </source>
</evidence>
<dbReference type="EC" id="2.7.13.3" evidence="2"/>
<dbReference type="OrthoDB" id="9797304at2"/>
<dbReference type="KEGG" id="sdl:Sdel_1987"/>
<sequence>MKESRLDTLSDADLLEEVKKRFEQKNQTLEEMVFLTKKLYDLNEKLKEHDSIKGEFLSLIKNVFNNPLSSLLNLSSMMRKNNDSPKTQTLKGLMDAELHKLDFQLNNILTAAEIEAGEIAPYWSEIVLYDLLQEVCEGFSYVVEEKNLSWEIECAPSLRIVSDAKKLHTILSNLLSNACEYSFRGNSIKIEVENKETMLFVRVVNCGDVIEATHKKEIFSRFKKISKRSKAREGVDGLGLGLSVVKALVESLDGDIDYVSSSKATIFTLHIPLQDISMAESLMSESANEFMFDDVAMKEF</sequence>
<reference evidence="9" key="1">
    <citation type="submission" date="2009-11" db="EMBL/GenBank/DDBJ databases">
        <title>The complete genome of Sulfurospirillum deleyianum DSM 6946.</title>
        <authorList>
            <consortium name="US DOE Joint Genome Institute (JGI-PGF)"/>
            <person name="Lucas S."/>
            <person name="Copeland A."/>
            <person name="Lapidus A."/>
            <person name="Glavina del Rio T."/>
            <person name="Dalin E."/>
            <person name="Tice H."/>
            <person name="Bruce D."/>
            <person name="Goodwin L."/>
            <person name="Pitluck S."/>
            <person name="Kyrpides N."/>
            <person name="Mavromatis K."/>
            <person name="Ivanova N."/>
            <person name="Ovchinnikova G."/>
            <person name="Munk A.C."/>
            <person name="Lu M."/>
            <person name="Brettin T."/>
            <person name="Detter J.C."/>
            <person name="Han C."/>
            <person name="Tapia R."/>
            <person name="Larimer F."/>
            <person name="Land M."/>
            <person name="Hauser L."/>
            <person name="Markowitz V."/>
            <person name="Cheng J.F."/>
            <person name="Hugenholtz P."/>
            <person name="Woyke T."/>
            <person name="Wu D."/>
            <person name="Aumann P."/>
            <person name="Schneider S."/>
            <person name="Lang E."/>
            <person name="Spring S."/>
            <person name="Klenk H.P."/>
            <person name="Eisen J.A."/>
        </authorList>
    </citation>
    <scope>NUCLEOTIDE SEQUENCE [LARGE SCALE GENOMIC DNA]</scope>
    <source>
        <strain evidence="9">ATCC 51133 / DSM 6946 / 5175</strain>
    </source>
</reference>
<evidence type="ECO:0000256" key="6">
    <source>
        <dbReference type="ARBA" id="ARBA00023012"/>
    </source>
</evidence>
<dbReference type="InterPro" id="IPR036097">
    <property type="entry name" value="HisK_dim/P_sf"/>
</dbReference>
<dbReference type="Gene3D" id="3.30.565.10">
    <property type="entry name" value="Histidine kinase-like ATPase, C-terminal domain"/>
    <property type="match status" value="1"/>
</dbReference>
<dbReference type="PRINTS" id="PR00344">
    <property type="entry name" value="BCTRLSENSOR"/>
</dbReference>
<evidence type="ECO:0000256" key="1">
    <source>
        <dbReference type="ARBA" id="ARBA00000085"/>
    </source>
</evidence>
<dbReference type="PROSITE" id="PS50109">
    <property type="entry name" value="HIS_KIN"/>
    <property type="match status" value="1"/>
</dbReference>
<dbReference type="GO" id="GO:0004721">
    <property type="term" value="F:phosphoprotein phosphatase activity"/>
    <property type="evidence" value="ECO:0007669"/>
    <property type="project" value="TreeGrafter"/>
</dbReference>
<dbReference type="InterPro" id="IPR003594">
    <property type="entry name" value="HATPase_dom"/>
</dbReference>
<dbReference type="InterPro" id="IPR004358">
    <property type="entry name" value="Sig_transdc_His_kin-like_C"/>
</dbReference>
<dbReference type="PANTHER" id="PTHR45453">
    <property type="entry name" value="PHOSPHATE REGULON SENSOR PROTEIN PHOR"/>
    <property type="match status" value="1"/>
</dbReference>
<keyword evidence="9" id="KW-1185">Reference proteome</keyword>
<dbReference type="RefSeq" id="WP_012857750.1">
    <property type="nucleotide sequence ID" value="NC_013512.1"/>
</dbReference>